<evidence type="ECO:0000313" key="2">
    <source>
        <dbReference type="EMBL" id="QBQ80776.1"/>
    </source>
</evidence>
<dbReference type="EMBL" id="MK373792">
    <property type="protein sequence ID" value="QBQ80776.1"/>
    <property type="molecule type" value="Genomic_DNA"/>
</dbReference>
<dbReference type="Proteomes" id="UP000310047">
    <property type="component" value="Segment"/>
</dbReference>
<gene>
    <name evidence="2" type="ORF">VAH1_00169</name>
</gene>
<protein>
    <submittedName>
        <fullName evidence="2">Putative terminase large subunit</fullName>
    </submittedName>
</protein>
<keyword evidence="3" id="KW-1185">Reference proteome</keyword>
<sequence>MEVSRPYVNTVDVIDFGIDKRFFRLPVSGILAQEGITPNGPQIAIINALEDPRHRFVTACVSRRVGKSFIAYTLGFLKLLEPNVKVLVVAPNYSLANIGWSQIRGLIKKYGLQTERENAKDKEIELANGSLFKLASAAQADSAVGRSYDFIIFDEAAISDVGGDAFRVQLRPTLDKPNSKALFISTPRGGNWFKEFYAYGFDDTLPNWVSIHGTYRDNPRADLNDIEEARRTVSKTTSAKNTRLTSLYSKARSLIPLMLLIMLKISKVCVTSLKMMKHSKRCLVLTLVIVILQQFLLLNIITIRIPTTC</sequence>
<keyword evidence="1" id="KW-1133">Transmembrane helix</keyword>
<keyword evidence="1" id="KW-0812">Transmembrane</keyword>
<evidence type="ECO:0000313" key="3">
    <source>
        <dbReference type="Proteomes" id="UP000310047"/>
    </source>
</evidence>
<dbReference type="SUPFAM" id="SSF52540">
    <property type="entry name" value="P-loop containing nucleoside triphosphate hydrolases"/>
    <property type="match status" value="1"/>
</dbReference>
<dbReference type="Gene3D" id="3.40.50.300">
    <property type="entry name" value="P-loop containing nucleotide triphosphate hydrolases"/>
    <property type="match status" value="1"/>
</dbReference>
<reference evidence="2 3" key="1">
    <citation type="submission" date="2019-01" db="EMBL/GenBank/DDBJ databases">
        <title>Still something new to discover - new insights into E. coli phage diversity and taxonomy.</title>
        <authorList>
            <person name="Korf I.H.E."/>
            <person name="Adriaennsens E."/>
            <person name="Dreiseikelmann B."/>
            <person name="Kropinski A."/>
            <person name="Nimtz M."/>
            <person name="Meier-Kolthoff J.P."/>
            <person name="Rohde M."/>
            <person name="van Raaij M."/>
            <person name="Wittmann J."/>
        </authorList>
    </citation>
    <scope>NUCLEOTIDE SEQUENCE [LARGE SCALE GENOMIC DNA]</scope>
</reference>
<proteinExistence type="predicted"/>
<dbReference type="Pfam" id="PF03237">
    <property type="entry name" value="Terminase_6N"/>
    <property type="match status" value="1"/>
</dbReference>
<evidence type="ECO:0000256" key="1">
    <source>
        <dbReference type="SAM" id="Phobius"/>
    </source>
</evidence>
<dbReference type="InterPro" id="IPR027417">
    <property type="entry name" value="P-loop_NTPase"/>
</dbReference>
<accession>A0A482N494</accession>
<keyword evidence="1" id="KW-0472">Membrane</keyword>
<name>A0A482N494_9CAUD</name>
<feature type="transmembrane region" description="Helical" evidence="1">
    <location>
        <begin position="282"/>
        <end position="305"/>
    </location>
</feature>
<dbReference type="FunFam" id="3.40.50.300:FF:001203">
    <property type="entry name" value="Terminase large subunit"/>
    <property type="match status" value="1"/>
</dbReference>
<organism evidence="2 3">
    <name type="scientific">Escherichia phage vB_EcoS_VAH1</name>
    <dbReference type="NCBI Taxonomy" id="2508173"/>
    <lineage>
        <taxon>Viruses</taxon>
        <taxon>Duplodnaviria</taxon>
        <taxon>Heunggongvirae</taxon>
        <taxon>Uroviricota</taxon>
        <taxon>Caudoviricetes</taxon>
        <taxon>Demerecviridae</taxon>
        <taxon>Markadamsvirinae</taxon>
        <taxon>Tequintavirus</taxon>
        <taxon>Tequintavirus vVAH1</taxon>
    </lineage>
</organism>